<organism evidence="3 4">
    <name type="scientific">Caulifigura coniformis</name>
    <dbReference type="NCBI Taxonomy" id="2527983"/>
    <lineage>
        <taxon>Bacteria</taxon>
        <taxon>Pseudomonadati</taxon>
        <taxon>Planctomycetota</taxon>
        <taxon>Planctomycetia</taxon>
        <taxon>Planctomycetales</taxon>
        <taxon>Planctomycetaceae</taxon>
        <taxon>Caulifigura</taxon>
    </lineage>
</organism>
<accession>A0A517SG97</accession>
<dbReference type="Pfam" id="PF04028">
    <property type="entry name" value="DUF374"/>
    <property type="match status" value="1"/>
</dbReference>
<dbReference type="CDD" id="cd07983">
    <property type="entry name" value="LPLAT_DUF374-like"/>
    <property type="match status" value="1"/>
</dbReference>
<evidence type="ECO:0000256" key="1">
    <source>
        <dbReference type="SAM" id="MobiDB-lite"/>
    </source>
</evidence>
<gene>
    <name evidence="3" type="ORF">Pan44_31950</name>
</gene>
<name>A0A517SG97_9PLAN</name>
<dbReference type="RefSeq" id="WP_197453357.1">
    <property type="nucleotide sequence ID" value="NZ_CP036271.1"/>
</dbReference>
<feature type="region of interest" description="Disordered" evidence="1">
    <location>
        <begin position="216"/>
        <end position="235"/>
    </location>
</feature>
<dbReference type="Proteomes" id="UP000315700">
    <property type="component" value="Chromosome"/>
</dbReference>
<evidence type="ECO:0000313" key="4">
    <source>
        <dbReference type="Proteomes" id="UP000315700"/>
    </source>
</evidence>
<dbReference type="AlphaFoldDB" id="A0A517SG97"/>
<evidence type="ECO:0000259" key="2">
    <source>
        <dbReference type="Pfam" id="PF04028"/>
    </source>
</evidence>
<feature type="domain" description="DUF374" evidence="2">
    <location>
        <begin position="66"/>
        <end position="129"/>
    </location>
</feature>
<protein>
    <recommendedName>
        <fullName evidence="2">DUF374 domain-containing protein</fullName>
    </recommendedName>
</protein>
<dbReference type="KEGG" id="ccos:Pan44_31950"/>
<evidence type="ECO:0000313" key="3">
    <source>
        <dbReference type="EMBL" id="QDT55153.1"/>
    </source>
</evidence>
<keyword evidence="4" id="KW-1185">Reference proteome</keyword>
<sequence>MKIRSRFAIRLLGRALAACARVYFRLLKTEFHLARPLTSPYDEKGNTVYLYCLWHHSILCAIFCGRSVRLAGLVSRHEDGSYVADAMECVDLTPIRGSSNRGGAAAMKQMIDATERLNIAIATDGPRGPHHVVKEGIIFLASQSGRAILPTGVSATRSWRPWLKWSYLLIPKPFSRVVMVGGEPFFVPPDLSREQREEYRQKLQAEMDRLLEIAERKARGEGSPPAESMALNRAA</sequence>
<proteinExistence type="predicted"/>
<dbReference type="EMBL" id="CP036271">
    <property type="protein sequence ID" value="QDT55153.1"/>
    <property type="molecule type" value="Genomic_DNA"/>
</dbReference>
<reference evidence="3 4" key="1">
    <citation type="submission" date="2019-02" db="EMBL/GenBank/DDBJ databases">
        <title>Deep-cultivation of Planctomycetes and their phenomic and genomic characterization uncovers novel biology.</title>
        <authorList>
            <person name="Wiegand S."/>
            <person name="Jogler M."/>
            <person name="Boedeker C."/>
            <person name="Pinto D."/>
            <person name="Vollmers J."/>
            <person name="Rivas-Marin E."/>
            <person name="Kohn T."/>
            <person name="Peeters S.H."/>
            <person name="Heuer A."/>
            <person name="Rast P."/>
            <person name="Oberbeckmann S."/>
            <person name="Bunk B."/>
            <person name="Jeske O."/>
            <person name="Meyerdierks A."/>
            <person name="Storesund J.E."/>
            <person name="Kallscheuer N."/>
            <person name="Luecker S."/>
            <person name="Lage O.M."/>
            <person name="Pohl T."/>
            <person name="Merkel B.J."/>
            <person name="Hornburger P."/>
            <person name="Mueller R.-W."/>
            <person name="Bruemmer F."/>
            <person name="Labrenz M."/>
            <person name="Spormann A.M."/>
            <person name="Op den Camp H."/>
            <person name="Overmann J."/>
            <person name="Amann R."/>
            <person name="Jetten M.S.M."/>
            <person name="Mascher T."/>
            <person name="Medema M.H."/>
            <person name="Devos D.P."/>
            <person name="Kaster A.-K."/>
            <person name="Ovreas L."/>
            <person name="Rohde M."/>
            <person name="Galperin M.Y."/>
            <person name="Jogler C."/>
        </authorList>
    </citation>
    <scope>NUCLEOTIDE SEQUENCE [LARGE SCALE GENOMIC DNA]</scope>
    <source>
        <strain evidence="3 4">Pan44</strain>
    </source>
</reference>
<dbReference type="InterPro" id="IPR007172">
    <property type="entry name" value="DUF374"/>
</dbReference>
<dbReference type="InParanoid" id="A0A517SG97"/>